<keyword evidence="9" id="KW-1185">Reference proteome</keyword>
<keyword evidence="1 8" id="KW-0489">Methyltransferase</keyword>
<dbReference type="PANTHER" id="PTHR11746">
    <property type="entry name" value="O-METHYLTRANSFERASE"/>
    <property type="match status" value="1"/>
</dbReference>
<organism evidence="8 9">
    <name type="scientific">Lithospermum erythrorhizon</name>
    <name type="common">Purple gromwell</name>
    <name type="synonym">Lithospermum officinale var. erythrorhizon</name>
    <dbReference type="NCBI Taxonomy" id="34254"/>
    <lineage>
        <taxon>Eukaryota</taxon>
        <taxon>Viridiplantae</taxon>
        <taxon>Streptophyta</taxon>
        <taxon>Embryophyta</taxon>
        <taxon>Tracheophyta</taxon>
        <taxon>Spermatophyta</taxon>
        <taxon>Magnoliopsida</taxon>
        <taxon>eudicotyledons</taxon>
        <taxon>Gunneridae</taxon>
        <taxon>Pentapetalae</taxon>
        <taxon>asterids</taxon>
        <taxon>lamiids</taxon>
        <taxon>Boraginales</taxon>
        <taxon>Boraginaceae</taxon>
        <taxon>Boraginoideae</taxon>
        <taxon>Lithospermeae</taxon>
        <taxon>Lithospermum</taxon>
    </lineage>
</organism>
<name>A0AAV3RIH4_LITER</name>
<dbReference type="Pfam" id="PF08100">
    <property type="entry name" value="Dimerisation"/>
    <property type="match status" value="1"/>
</dbReference>
<dbReference type="InterPro" id="IPR036388">
    <property type="entry name" value="WH-like_DNA-bd_sf"/>
</dbReference>
<dbReference type="GO" id="GO:0046983">
    <property type="term" value="F:protein dimerization activity"/>
    <property type="evidence" value="ECO:0007669"/>
    <property type="project" value="InterPro"/>
</dbReference>
<accession>A0AAV3RIH4</accession>
<feature type="active site" description="Proton acceptor" evidence="5">
    <location>
        <position position="273"/>
    </location>
</feature>
<comment type="caution">
    <text evidence="8">The sequence shown here is derived from an EMBL/GenBank/DDBJ whole genome shotgun (WGS) entry which is preliminary data.</text>
</comment>
<dbReference type="GO" id="GO:0009813">
    <property type="term" value="P:flavonoid biosynthetic process"/>
    <property type="evidence" value="ECO:0007669"/>
    <property type="project" value="UniProtKB-ARBA"/>
</dbReference>
<dbReference type="InterPro" id="IPR036390">
    <property type="entry name" value="WH_DNA-bd_sf"/>
</dbReference>
<keyword evidence="2" id="KW-0808">Transferase</keyword>
<dbReference type="AlphaFoldDB" id="A0AAV3RIH4"/>
<dbReference type="FunFam" id="3.40.50.150:FF:000061">
    <property type="entry name" value="Caffeic acid O-methyltransferase"/>
    <property type="match status" value="1"/>
</dbReference>
<protein>
    <submittedName>
        <fullName evidence="8">Methyltransferase</fullName>
    </submittedName>
</protein>
<dbReference type="GO" id="GO:0008171">
    <property type="term" value="F:O-methyltransferase activity"/>
    <property type="evidence" value="ECO:0007669"/>
    <property type="project" value="InterPro"/>
</dbReference>
<feature type="domain" description="O-methyltransferase dimerisation" evidence="7">
    <location>
        <begin position="24"/>
        <end position="121"/>
    </location>
</feature>
<comment type="similarity">
    <text evidence="4">Belongs to the class I-like SAM-binding methyltransferase superfamily. Cation-independent O-methyltransferase family. COMT subfamily.</text>
</comment>
<evidence type="ECO:0000313" key="8">
    <source>
        <dbReference type="EMBL" id="GAA0175556.1"/>
    </source>
</evidence>
<dbReference type="Pfam" id="PF00891">
    <property type="entry name" value="Methyltransf_2"/>
    <property type="match status" value="1"/>
</dbReference>
<dbReference type="FunFam" id="1.10.10.10:FF:000357">
    <property type="entry name" value="Caffeic acid 3-O-methyltransferase"/>
    <property type="match status" value="1"/>
</dbReference>
<evidence type="ECO:0000256" key="3">
    <source>
        <dbReference type="ARBA" id="ARBA00022691"/>
    </source>
</evidence>
<dbReference type="Proteomes" id="UP001454036">
    <property type="component" value="Unassembled WGS sequence"/>
</dbReference>
<dbReference type="InterPro" id="IPR001077">
    <property type="entry name" value="COMT_C"/>
</dbReference>
<evidence type="ECO:0000259" key="6">
    <source>
        <dbReference type="Pfam" id="PF00891"/>
    </source>
</evidence>
<dbReference type="InterPro" id="IPR016461">
    <property type="entry name" value="COMT-like"/>
</dbReference>
<dbReference type="InterPro" id="IPR029063">
    <property type="entry name" value="SAM-dependent_MTases_sf"/>
</dbReference>
<evidence type="ECO:0000313" key="9">
    <source>
        <dbReference type="Proteomes" id="UP001454036"/>
    </source>
</evidence>
<dbReference type="InterPro" id="IPR012967">
    <property type="entry name" value="COMT_dimerisation"/>
</dbReference>
<dbReference type="GO" id="GO:0032259">
    <property type="term" value="P:methylation"/>
    <property type="evidence" value="ECO:0007669"/>
    <property type="project" value="UniProtKB-KW"/>
</dbReference>
<evidence type="ECO:0000256" key="1">
    <source>
        <dbReference type="ARBA" id="ARBA00022603"/>
    </source>
</evidence>
<evidence type="ECO:0000256" key="2">
    <source>
        <dbReference type="ARBA" id="ARBA00022679"/>
    </source>
</evidence>
<reference evidence="8 9" key="1">
    <citation type="submission" date="2024-01" db="EMBL/GenBank/DDBJ databases">
        <title>The complete chloroplast genome sequence of Lithospermum erythrorhizon: insights into the phylogenetic relationship among Boraginaceae species and the maternal lineages of purple gromwells.</title>
        <authorList>
            <person name="Okada T."/>
            <person name="Watanabe K."/>
        </authorList>
    </citation>
    <scope>NUCLEOTIDE SEQUENCE [LARGE SCALE GENOMIC DNA]</scope>
</reference>
<dbReference type="SUPFAM" id="SSF46785">
    <property type="entry name" value="Winged helix' DNA-binding domain"/>
    <property type="match status" value="1"/>
</dbReference>
<proteinExistence type="inferred from homology"/>
<evidence type="ECO:0000259" key="7">
    <source>
        <dbReference type="Pfam" id="PF08100"/>
    </source>
</evidence>
<keyword evidence="3" id="KW-0949">S-adenosyl-L-methionine</keyword>
<dbReference type="PIRSF" id="PIRSF005739">
    <property type="entry name" value="O-mtase"/>
    <property type="match status" value="1"/>
</dbReference>
<sequence length="367" mass="40393">MGSAIDIKTNHIEQEEQHCAYAIQLLTSASLPFVLNAAIELQVFEIIAKCGPNSQISAAEIASQMPTKNPEAASMLDRMLRLLACYSVLTCSVIEKDENDDDDCLAGRLYGLAPVGKFFVKNKDGASMGPLCALLQDKLFIQSWFELKDSVLEGGIPFNRAHGTHAFDYPSKHTGFNKLFNNAMLNHTSLIMGSILDSYKGFDELKTLVDVGGGLGINLKLITSKHPTIKGINFDLLHVVEKAPSYPGVDHVGGDMFESVPQGDAIFMKWILHDWSDDHCLKLLKNCYKSIPEDGKVIVVESIYLPKPDSSASAISSSHMDVLMMTQSPGGKERSEKEFIALAKGAGFKGVRLESFVCNFWVMEFYK</sequence>
<dbReference type="Gene3D" id="3.40.50.150">
    <property type="entry name" value="Vaccinia Virus protein VP39"/>
    <property type="match status" value="1"/>
</dbReference>
<evidence type="ECO:0000256" key="4">
    <source>
        <dbReference type="ARBA" id="ARBA00034481"/>
    </source>
</evidence>
<dbReference type="GO" id="GO:0008757">
    <property type="term" value="F:S-adenosylmethionine-dependent methyltransferase activity"/>
    <property type="evidence" value="ECO:0007669"/>
    <property type="project" value="UniProtKB-ARBA"/>
</dbReference>
<feature type="domain" description="O-methyltransferase C-terminal" evidence="6">
    <location>
        <begin position="144"/>
        <end position="349"/>
    </location>
</feature>
<evidence type="ECO:0000256" key="5">
    <source>
        <dbReference type="PIRSR" id="PIRSR005739-1"/>
    </source>
</evidence>
<dbReference type="Gene3D" id="1.10.10.10">
    <property type="entry name" value="Winged helix-like DNA-binding domain superfamily/Winged helix DNA-binding domain"/>
    <property type="match status" value="1"/>
</dbReference>
<dbReference type="EMBL" id="BAABME010009651">
    <property type="protein sequence ID" value="GAA0175556.1"/>
    <property type="molecule type" value="Genomic_DNA"/>
</dbReference>
<dbReference type="PROSITE" id="PS51683">
    <property type="entry name" value="SAM_OMT_II"/>
    <property type="match status" value="1"/>
</dbReference>
<dbReference type="SUPFAM" id="SSF53335">
    <property type="entry name" value="S-adenosyl-L-methionine-dependent methyltransferases"/>
    <property type="match status" value="1"/>
</dbReference>
<gene>
    <name evidence="8" type="ORF">LIER_28704</name>
</gene>